<evidence type="ECO:0000313" key="3">
    <source>
        <dbReference type="Proteomes" id="UP000247702"/>
    </source>
</evidence>
<organism evidence="2 3">
    <name type="scientific">Rhizophagus clarus</name>
    <dbReference type="NCBI Taxonomy" id="94130"/>
    <lineage>
        <taxon>Eukaryota</taxon>
        <taxon>Fungi</taxon>
        <taxon>Fungi incertae sedis</taxon>
        <taxon>Mucoromycota</taxon>
        <taxon>Glomeromycotina</taxon>
        <taxon>Glomeromycetes</taxon>
        <taxon>Glomerales</taxon>
        <taxon>Glomeraceae</taxon>
        <taxon>Rhizophagus</taxon>
    </lineage>
</organism>
<evidence type="ECO:0000313" key="2">
    <source>
        <dbReference type="EMBL" id="GBC00638.1"/>
    </source>
</evidence>
<protein>
    <recommendedName>
        <fullName evidence="1">HAT C-terminal dimerisation domain-containing protein</fullName>
    </recommendedName>
</protein>
<dbReference type="AlphaFoldDB" id="A0A2Z6RDJ4"/>
<dbReference type="InterPro" id="IPR012337">
    <property type="entry name" value="RNaseH-like_sf"/>
</dbReference>
<dbReference type="PANTHER" id="PTHR46880">
    <property type="entry name" value="RAS-ASSOCIATING DOMAIN-CONTAINING PROTEIN"/>
    <property type="match status" value="1"/>
</dbReference>
<dbReference type="Proteomes" id="UP000247702">
    <property type="component" value="Unassembled WGS sequence"/>
</dbReference>
<feature type="domain" description="HAT C-terminal dimerisation" evidence="1">
    <location>
        <begin position="277"/>
        <end position="334"/>
    </location>
</feature>
<sequence>MLFASDSTSVMLGNLTGVALRIKERNIITHCIAHRLTLACNLAEKHVLFCKHVEFIMKSIYNFFSNFSKRIDTLHKYQEILDHPILRIKQIYEIKWFSWYEAVKNLCLSIKPLMDTLLEMITTITNNHQRHNFISLYTAICDWKFLAFLHFLWDILRYLSILKNCIIGAHQLMCNEDSEAELIADIQSFASAVILEIQERFPNRPLLNSIKIFDHINWPNNKEELTRYGENKLNILAEFYRKKQIIEVDNICEEWFGYKAIVYVNFKNIEIKLLIPRLFEFYHDTFPNIIKLLGIIYSIPFSTVEYEHGFSKQNLIKTDLQNSLNIEMLHFIMMVGLEEKNLLEFNFTRALQIWSVVTGQCPGQVTQKRNDNPYKILPISLLSKPKKAADIENVQHCGYVTGKF</sequence>
<dbReference type="Pfam" id="PF05699">
    <property type="entry name" value="Dimer_Tnp_hAT"/>
    <property type="match status" value="1"/>
</dbReference>
<dbReference type="GO" id="GO:0046983">
    <property type="term" value="F:protein dimerization activity"/>
    <property type="evidence" value="ECO:0007669"/>
    <property type="project" value="InterPro"/>
</dbReference>
<dbReference type="PANTHER" id="PTHR46880:SF5">
    <property type="entry name" value="DUF4371 DOMAIN-CONTAINING PROTEIN"/>
    <property type="match status" value="1"/>
</dbReference>
<keyword evidence="3" id="KW-1185">Reference proteome</keyword>
<evidence type="ECO:0000259" key="1">
    <source>
        <dbReference type="Pfam" id="PF05699"/>
    </source>
</evidence>
<dbReference type="InterPro" id="IPR008906">
    <property type="entry name" value="HATC_C_dom"/>
</dbReference>
<name>A0A2Z6RDJ4_9GLOM</name>
<dbReference type="EMBL" id="BEXD01003246">
    <property type="protein sequence ID" value="GBC00638.1"/>
    <property type="molecule type" value="Genomic_DNA"/>
</dbReference>
<accession>A0A2Z6RDJ4</accession>
<dbReference type="STRING" id="94130.A0A2Z6RDJ4"/>
<proteinExistence type="predicted"/>
<dbReference type="SUPFAM" id="SSF53098">
    <property type="entry name" value="Ribonuclease H-like"/>
    <property type="match status" value="1"/>
</dbReference>
<gene>
    <name evidence="2" type="ORF">RclHR1_03920007</name>
</gene>
<reference evidence="2 3" key="1">
    <citation type="submission" date="2017-11" db="EMBL/GenBank/DDBJ databases">
        <title>The genome of Rhizophagus clarus HR1 reveals common genetic basis of auxotrophy among arbuscular mycorrhizal fungi.</title>
        <authorList>
            <person name="Kobayashi Y."/>
        </authorList>
    </citation>
    <scope>NUCLEOTIDE SEQUENCE [LARGE SCALE GENOMIC DNA]</scope>
    <source>
        <strain evidence="2 3">HR1</strain>
    </source>
</reference>
<comment type="caution">
    <text evidence="2">The sequence shown here is derived from an EMBL/GenBank/DDBJ whole genome shotgun (WGS) entry which is preliminary data.</text>
</comment>